<feature type="binding site" evidence="9">
    <location>
        <position position="66"/>
    </location>
    <ligand>
        <name>chlorophyll a</name>
        <dbReference type="ChEBI" id="CHEBI:58416"/>
        <label>1</label>
    </ligand>
</feature>
<feature type="binding site" evidence="9">
    <location>
        <position position="178"/>
    </location>
    <ligand>
        <name>chlorophyll a</name>
        <dbReference type="ChEBI" id="CHEBI:58416"/>
        <label>1</label>
    </ligand>
</feature>
<dbReference type="PANTHER" id="PTHR21649">
    <property type="entry name" value="CHLOROPHYLL A/B BINDING PROTEIN"/>
    <property type="match status" value="1"/>
</dbReference>
<dbReference type="AlphaFoldDB" id="A0A1Z5K4B5"/>
<evidence type="ECO:0000256" key="10">
    <source>
        <dbReference type="SAM" id="SignalP"/>
    </source>
</evidence>
<evidence type="ECO:0000256" key="3">
    <source>
        <dbReference type="ARBA" id="ARBA00005933"/>
    </source>
</evidence>
<dbReference type="Pfam" id="PF00504">
    <property type="entry name" value="Chloroa_b-bind"/>
    <property type="match status" value="1"/>
</dbReference>
<comment type="caution">
    <text evidence="12">The sequence shown here is derived from an EMBL/GenBank/DDBJ whole genome shotgun (WGS) entry which is preliminary data.</text>
</comment>
<feature type="binding site" description="axial binding residue" evidence="9">
    <location>
        <position position="84"/>
    </location>
    <ligand>
        <name>chlorophyll b</name>
        <dbReference type="ChEBI" id="CHEBI:61721"/>
        <label>1</label>
    </ligand>
    <ligandPart>
        <name>Mg</name>
        <dbReference type="ChEBI" id="CHEBI:25107"/>
    </ligandPart>
</feature>
<keyword evidence="10" id="KW-0732">Signal</keyword>
<accession>A0A1Z5K4B5</accession>
<proteinExistence type="inferred from homology"/>
<dbReference type="GO" id="GO:0009507">
    <property type="term" value="C:chloroplast"/>
    <property type="evidence" value="ECO:0007669"/>
    <property type="project" value="UniProtKB-SubCell"/>
</dbReference>
<evidence type="ECO:0000313" key="12">
    <source>
        <dbReference type="EMBL" id="GAX21087.1"/>
    </source>
</evidence>
<name>A0A1Z5K4B5_FISSO</name>
<evidence type="ECO:0000256" key="8">
    <source>
        <dbReference type="ARBA" id="ARBA00044011"/>
    </source>
</evidence>
<feature type="binding site" evidence="9">
    <location>
        <position position="173"/>
    </location>
    <ligand>
        <name>chlorophyll a</name>
        <dbReference type="ChEBI" id="CHEBI:58416"/>
        <label>1</label>
    </ligand>
</feature>
<dbReference type="GO" id="GO:0016020">
    <property type="term" value="C:membrane"/>
    <property type="evidence" value="ECO:0007669"/>
    <property type="project" value="InterPro"/>
</dbReference>
<comment type="function">
    <text evidence="1">The light-harvesting complex (LHC) functions as a light receptor, it captures and delivers excitation energy to photosystems with which it is closely associated. Energy is transferred from the carotenoid and chlorophyll C (or B) to chlorophyll A and the photosynthetic reaction centers where it is used to synthesize ATP and reducing power.</text>
</comment>
<dbReference type="SUPFAM" id="SSF103511">
    <property type="entry name" value="Chlorophyll a-b binding protein"/>
    <property type="match status" value="1"/>
</dbReference>
<gene>
    <name evidence="11" type="ORF">FisN_1Hh240</name>
    <name evidence="12" type="ORF">FisN_1Lh240</name>
</gene>
<comment type="similarity">
    <text evidence="3">Belongs to the fucoxanthin chlorophyll protein family.</text>
</comment>
<dbReference type="EMBL" id="BDSP01000153">
    <property type="protein sequence ID" value="GAX21087.1"/>
    <property type="molecule type" value="Genomic_DNA"/>
</dbReference>
<evidence type="ECO:0000256" key="4">
    <source>
        <dbReference type="ARBA" id="ARBA00022528"/>
    </source>
</evidence>
<keyword evidence="13" id="KW-1185">Reference proteome</keyword>
<keyword evidence="5" id="KW-0602">Photosynthesis</keyword>
<comment type="subunit">
    <text evidence="8">The LHC complex of chromophytic algae is composed of fucoxanthin, chlorophyll A and C bound non-covalently by fucoxanthin chlorophyll proteins (FCPs). The ratio of the pigments in LHC; fucoxanthin: chlorophyll C: chlorophyll A; (0.6-1): (0.1-0.3): (1).</text>
</comment>
<feature type="signal peptide" evidence="10">
    <location>
        <begin position="1"/>
        <end position="16"/>
    </location>
</feature>
<organism evidence="12 13">
    <name type="scientific">Fistulifera solaris</name>
    <name type="common">Oleaginous diatom</name>
    <dbReference type="NCBI Taxonomy" id="1519565"/>
    <lineage>
        <taxon>Eukaryota</taxon>
        <taxon>Sar</taxon>
        <taxon>Stramenopiles</taxon>
        <taxon>Ochrophyta</taxon>
        <taxon>Bacillariophyta</taxon>
        <taxon>Bacillariophyceae</taxon>
        <taxon>Bacillariophycidae</taxon>
        <taxon>Naviculales</taxon>
        <taxon>Naviculaceae</taxon>
        <taxon>Fistulifera</taxon>
    </lineage>
</organism>
<evidence type="ECO:0000313" key="11">
    <source>
        <dbReference type="EMBL" id="GAX12308.1"/>
    </source>
</evidence>
<evidence type="ECO:0000256" key="2">
    <source>
        <dbReference type="ARBA" id="ARBA00004229"/>
    </source>
</evidence>
<protein>
    <submittedName>
        <fullName evidence="12">Uncharacterized protein</fullName>
    </submittedName>
</protein>
<comment type="subcellular location">
    <subcellularLocation>
        <location evidence="2">Plastid</location>
        <location evidence="2">Chloroplast</location>
    </subcellularLocation>
</comment>
<evidence type="ECO:0000256" key="5">
    <source>
        <dbReference type="ARBA" id="ARBA00022531"/>
    </source>
</evidence>
<keyword evidence="6" id="KW-0934">Plastid</keyword>
<evidence type="ECO:0000313" key="13">
    <source>
        <dbReference type="Proteomes" id="UP000198406"/>
    </source>
</evidence>
<feature type="binding site" evidence="9">
    <location>
        <position position="79"/>
    </location>
    <ligand>
        <name>chlorophyll a</name>
        <dbReference type="ChEBI" id="CHEBI:58416"/>
        <label>1</label>
    </ligand>
</feature>
<reference evidence="12" key="2">
    <citation type="submission" date="2017-06" db="EMBL/GenBank/DDBJ databases">
        <authorList>
            <person name="Kim H.J."/>
            <person name="Triplett B.A."/>
        </authorList>
    </citation>
    <scope>NUCLEOTIDE SEQUENCE</scope>
    <source>
        <strain evidence="12">JPCC DA0580</strain>
    </source>
</reference>
<dbReference type="InterPro" id="IPR001344">
    <property type="entry name" value="Chloro_AB-bd_pln"/>
</dbReference>
<dbReference type="InParanoid" id="A0A1Z5K4B5"/>
<dbReference type="GO" id="GO:0009765">
    <property type="term" value="P:photosynthesis, light harvesting"/>
    <property type="evidence" value="ECO:0007669"/>
    <property type="project" value="InterPro"/>
</dbReference>
<reference evidence="12 13" key="1">
    <citation type="journal article" date="2015" name="Plant Cell">
        <title>Oil accumulation by the oleaginous diatom Fistulifera solaris as revealed by the genome and transcriptome.</title>
        <authorList>
            <person name="Tanaka T."/>
            <person name="Maeda Y."/>
            <person name="Veluchamy A."/>
            <person name="Tanaka M."/>
            <person name="Abida H."/>
            <person name="Marechal E."/>
            <person name="Bowler C."/>
            <person name="Muto M."/>
            <person name="Sunaga Y."/>
            <person name="Tanaka M."/>
            <person name="Yoshino T."/>
            <person name="Taniguchi T."/>
            <person name="Fukuda Y."/>
            <person name="Nemoto M."/>
            <person name="Matsumoto M."/>
            <person name="Wong P.S."/>
            <person name="Aburatani S."/>
            <person name="Fujibuchi W."/>
        </authorList>
    </citation>
    <scope>NUCLEOTIDE SEQUENCE [LARGE SCALE GENOMIC DNA]</scope>
    <source>
        <strain evidence="12 13">JPCC DA0580</strain>
    </source>
</reference>
<dbReference type="EMBL" id="BDSP01000050">
    <property type="protein sequence ID" value="GAX12308.1"/>
    <property type="molecule type" value="Genomic_DNA"/>
</dbReference>
<evidence type="ECO:0000256" key="7">
    <source>
        <dbReference type="ARBA" id="ARBA00023243"/>
    </source>
</evidence>
<keyword evidence="4" id="KW-0150">Chloroplast</keyword>
<dbReference type="InterPro" id="IPR022796">
    <property type="entry name" value="Chloroa_b-bind"/>
</dbReference>
<keyword evidence="9" id="KW-0157">Chromophore</keyword>
<feature type="chain" id="PRO_5015073420" evidence="10">
    <location>
        <begin position="17"/>
        <end position="199"/>
    </location>
</feature>
<evidence type="ECO:0000256" key="6">
    <source>
        <dbReference type="ARBA" id="ARBA00022640"/>
    </source>
</evidence>
<sequence length="199" mass="21551">MMRNTVFALLLAGASAFAPASMQAQRSGSVALNAEQMSKSIPFLVRPDKLDGSMAGDMGFDPMRLSDIQTDLKYARWSELKHGRICMLAVVGTLVQQAGIHFPGEAYTNTDIYGAPSTVGWAPNLQIFLFMSALELSTFNLHYSESEPGDLGLDGGLLAKLTPEQVKTRKESEIVHCRLAMIAFVGQTVHTLLFGSAIP</sequence>
<dbReference type="Proteomes" id="UP000198406">
    <property type="component" value="Unassembled WGS sequence"/>
</dbReference>
<feature type="binding site" evidence="9">
    <location>
        <position position="82"/>
    </location>
    <ligand>
        <name>chlorophyll a</name>
        <dbReference type="ChEBI" id="CHEBI:58416"/>
        <label>1</label>
    </ligand>
</feature>
<evidence type="ECO:0000256" key="9">
    <source>
        <dbReference type="PIRSR" id="PIRSR601344-1"/>
    </source>
</evidence>
<evidence type="ECO:0000256" key="1">
    <source>
        <dbReference type="ARBA" id="ARBA00004022"/>
    </source>
</evidence>
<dbReference type="Gene3D" id="1.10.3460.10">
    <property type="entry name" value="Chlorophyll a/b binding protein domain"/>
    <property type="match status" value="1"/>
</dbReference>
<dbReference type="GO" id="GO:0016168">
    <property type="term" value="F:chlorophyll binding"/>
    <property type="evidence" value="ECO:0007669"/>
    <property type="project" value="UniProtKB-KW"/>
</dbReference>
<keyword evidence="7" id="KW-0437">Light-harvesting polypeptide</keyword>
<dbReference type="GO" id="GO:0030076">
    <property type="term" value="C:light-harvesting complex"/>
    <property type="evidence" value="ECO:0007669"/>
    <property type="project" value="UniProtKB-KW"/>
</dbReference>
<dbReference type="OrthoDB" id="423598at2759"/>
<keyword evidence="9" id="KW-0148">Chlorophyll</keyword>